<feature type="transmembrane region" description="Helical" evidence="1">
    <location>
        <begin position="39"/>
        <end position="58"/>
    </location>
</feature>
<protein>
    <submittedName>
        <fullName evidence="2">Uncharacterized protein</fullName>
    </submittedName>
</protein>
<keyword evidence="1" id="KW-1133">Transmembrane helix</keyword>
<dbReference type="AlphaFoldDB" id="A0A8J6TE89"/>
<dbReference type="Proteomes" id="UP000614469">
    <property type="component" value="Unassembled WGS sequence"/>
</dbReference>
<feature type="transmembrane region" description="Helical" evidence="1">
    <location>
        <begin position="99"/>
        <end position="116"/>
    </location>
</feature>
<keyword evidence="1" id="KW-0812">Transmembrane</keyword>
<keyword evidence="1" id="KW-0472">Membrane</keyword>
<comment type="caution">
    <text evidence="2">The sequence shown here is derived from an EMBL/GenBank/DDBJ whole genome shotgun (WGS) entry which is preliminary data.</text>
</comment>
<organism evidence="2 3">
    <name type="scientific">Candidatus Desulfolinea nitratireducens</name>
    <dbReference type="NCBI Taxonomy" id="2841698"/>
    <lineage>
        <taxon>Bacteria</taxon>
        <taxon>Bacillati</taxon>
        <taxon>Chloroflexota</taxon>
        <taxon>Anaerolineae</taxon>
        <taxon>Anaerolineales</taxon>
        <taxon>Anaerolineales incertae sedis</taxon>
        <taxon>Candidatus Desulfolinea</taxon>
    </lineage>
</organism>
<dbReference type="EMBL" id="JACNJN010000082">
    <property type="protein sequence ID" value="MBC8334856.1"/>
    <property type="molecule type" value="Genomic_DNA"/>
</dbReference>
<name>A0A8J6TE89_9CHLR</name>
<proteinExistence type="predicted"/>
<accession>A0A8J6TE89</accession>
<sequence>MKPIFRPFLVPTLIMFTLGWGGLYLIINFTLPTLWPRWAFFFLTTLALTGTALPIVYFFNQRFNQANFPSTNIIQRQALWAGVYGATLAWLQLGQVANISIAIGLALGIIAIEALIRLREKSQWTPPEVDYD</sequence>
<reference evidence="2 3" key="1">
    <citation type="submission" date="2020-08" db="EMBL/GenBank/DDBJ databases">
        <title>Bridging the membrane lipid divide: bacteria of the FCB group superphylum have the potential to synthesize archaeal ether lipids.</title>
        <authorList>
            <person name="Villanueva L."/>
            <person name="Von Meijenfeldt F.A.B."/>
            <person name="Westbye A.B."/>
            <person name="Yadav S."/>
            <person name="Hopmans E.C."/>
            <person name="Dutilh B.E."/>
            <person name="Sinninghe Damste J.S."/>
        </authorList>
    </citation>
    <scope>NUCLEOTIDE SEQUENCE [LARGE SCALE GENOMIC DNA]</scope>
    <source>
        <strain evidence="2">NIOZ-UU36</strain>
    </source>
</reference>
<evidence type="ECO:0000313" key="3">
    <source>
        <dbReference type="Proteomes" id="UP000614469"/>
    </source>
</evidence>
<feature type="transmembrane region" description="Helical" evidence="1">
    <location>
        <begin position="7"/>
        <end position="27"/>
    </location>
</feature>
<evidence type="ECO:0000313" key="2">
    <source>
        <dbReference type="EMBL" id="MBC8334856.1"/>
    </source>
</evidence>
<gene>
    <name evidence="2" type="ORF">H8E29_06305</name>
</gene>
<evidence type="ECO:0000256" key="1">
    <source>
        <dbReference type="SAM" id="Phobius"/>
    </source>
</evidence>